<dbReference type="Gene3D" id="1.20.1160.11">
    <property type="entry name" value="Paired amphipathic helix"/>
    <property type="match status" value="1"/>
</dbReference>
<dbReference type="GO" id="GO:0003712">
    <property type="term" value="F:transcription coregulator activity"/>
    <property type="evidence" value="ECO:0007669"/>
    <property type="project" value="TreeGrafter"/>
</dbReference>
<dbReference type="SUPFAM" id="SSF46689">
    <property type="entry name" value="Homeodomain-like"/>
    <property type="match status" value="1"/>
</dbReference>
<dbReference type="InterPro" id="IPR009057">
    <property type="entry name" value="Homeodomain-like_sf"/>
</dbReference>
<feature type="region of interest" description="Disordered" evidence="6">
    <location>
        <begin position="763"/>
        <end position="847"/>
    </location>
</feature>
<keyword evidence="8" id="KW-1185">Reference proteome</keyword>
<dbReference type="SUPFAM" id="SSF47762">
    <property type="entry name" value="PAH2 domain"/>
    <property type="match status" value="2"/>
</dbReference>
<keyword evidence="3" id="KW-0804">Transcription</keyword>
<dbReference type="PANTHER" id="PTHR16088">
    <property type="entry name" value="YY1 ASSOCIATED PROTEIN-RELATED"/>
    <property type="match status" value="1"/>
</dbReference>
<evidence type="ECO:0000256" key="4">
    <source>
        <dbReference type="ARBA" id="ARBA00023242"/>
    </source>
</evidence>
<feature type="region of interest" description="Disordered" evidence="6">
    <location>
        <begin position="249"/>
        <end position="331"/>
    </location>
</feature>
<evidence type="ECO:0000256" key="1">
    <source>
        <dbReference type="ARBA" id="ARBA00004123"/>
    </source>
</evidence>
<evidence type="ECO:0000256" key="2">
    <source>
        <dbReference type="ARBA" id="ARBA00023015"/>
    </source>
</evidence>
<feature type="compositionally biased region" description="Basic and acidic residues" evidence="6">
    <location>
        <begin position="601"/>
        <end position="620"/>
    </location>
</feature>
<keyword evidence="2" id="KW-0805">Transcription regulation</keyword>
<name>A0A8C4Q3M9_EPTBU</name>
<accession>A0A8C4Q3M9</accession>
<evidence type="ECO:0000256" key="3">
    <source>
        <dbReference type="ARBA" id="ARBA00023163"/>
    </source>
</evidence>
<dbReference type="Pfam" id="PF02671">
    <property type="entry name" value="PAH"/>
    <property type="match status" value="1"/>
</dbReference>
<organism evidence="7 8">
    <name type="scientific">Eptatretus burgeri</name>
    <name type="common">Inshore hagfish</name>
    <dbReference type="NCBI Taxonomy" id="7764"/>
    <lineage>
        <taxon>Eukaryota</taxon>
        <taxon>Metazoa</taxon>
        <taxon>Chordata</taxon>
        <taxon>Craniata</taxon>
        <taxon>Vertebrata</taxon>
        <taxon>Cyclostomata</taxon>
        <taxon>Myxini</taxon>
        <taxon>Myxiniformes</taxon>
        <taxon>Myxinidae</taxon>
        <taxon>Eptatretinae</taxon>
        <taxon>Eptatretus</taxon>
    </lineage>
</organism>
<comment type="subcellular location">
    <subcellularLocation>
        <location evidence="1 5">Nucleus</location>
    </subcellularLocation>
</comment>
<dbReference type="Pfam" id="PF21227">
    <property type="entry name" value="Myb_DNA-binding_7"/>
    <property type="match status" value="1"/>
</dbReference>
<feature type="region of interest" description="Disordered" evidence="6">
    <location>
        <begin position="195"/>
        <end position="232"/>
    </location>
</feature>
<dbReference type="Ensembl" id="ENSEBUT00000010027.1">
    <property type="protein sequence ID" value="ENSEBUP00000009502.1"/>
    <property type="gene ID" value="ENSEBUG00000006109.1"/>
</dbReference>
<dbReference type="PANTHER" id="PTHR16088:SF3">
    <property type="entry name" value="GON-4-LIKE PROTEIN"/>
    <property type="match status" value="1"/>
</dbReference>
<evidence type="ECO:0000313" key="7">
    <source>
        <dbReference type="Ensembl" id="ENSEBUP00000009502.1"/>
    </source>
</evidence>
<dbReference type="InterPro" id="IPR003822">
    <property type="entry name" value="PAH"/>
</dbReference>
<dbReference type="GO" id="GO:0005634">
    <property type="term" value="C:nucleus"/>
    <property type="evidence" value="ECO:0007669"/>
    <property type="project" value="UniProtKB-SubCell"/>
</dbReference>
<sequence length="847" mass="95726">MLIDTLPSLITTGASDQSENVSSQQTAECNVTGAVLPIVDLGQQVLCCLGIKKPLNNGPLLRVGAVQEVLQSDSAPQNSSIDQSNCKVDGNVQLSPKSALLSPCNVEGVSFRGQVDLCESPQPLDETTNNKAVITSDLNSPAEEQSLHFKDSSDGYPAPENICVNVGHNYSQEDYAINHQMCKDISEHSEQIEISQSNPIIEDQDEELTQEEFEEEDEEEESSESAYSALSVPELQETIDKLSWLASEQRSALGADSEEDAPSQEDSEQDEEEEEAVGTVEKGSSWNEEQVHPRSPSTLEDERLTATLLQKSKKQRVGEVKPRVKRKPKQSRARGVDSAKILLLLADDLVERDPHREQKDLAFAQLYLSHVQDKLRESPTVYSEFLRILSDYKLAPKQWSVVDMVTKLHKALCYWPDLLQEFAAFLPPEQALECGLLEEQQAFERSRRFLRQLEVCFDENPSYHQKILRVLQCCSPLSPTDLKTQMCQLLKGQHYLQEEFSLFFEDLRPPSNAYDDFEEVQWLEEHEYQVWFIYEQLKLHNPFMCLSLTLKGNPKVSCGEQKKEPVLSEDEGLEVSQNRVQSDTDAVGNADSSQECSISTVEHEQTLKNRESKEEPAEVNTKDEWFQVVTASNSEVDCKVIDAGSRGGESDVKTFPCSTLTSASAVPNEVRNGKSNIIQSLIASHVYLKIIREIDTDVEKSLKYFGSISREADKIILTTCQERGAHKKTFAHIAGVLQNKTAREVSRRFRELMNLYQRMAENCPLSCGPSYDEEEDEKEIYDEEEEDQEEEEEEEEEVDDYDDDSEEIEEEDDDDVEDDEEEEDKSVSSSPGCANRWEQEGIEDGMR</sequence>
<dbReference type="InterPro" id="IPR052435">
    <property type="entry name" value="YY1-Transcr_Regul"/>
</dbReference>
<dbReference type="PROSITE" id="PS51477">
    <property type="entry name" value="PAH"/>
    <property type="match status" value="1"/>
</dbReference>
<reference evidence="7" key="2">
    <citation type="submission" date="2025-09" db="UniProtKB">
        <authorList>
            <consortium name="Ensembl"/>
        </authorList>
    </citation>
    <scope>IDENTIFICATION</scope>
</reference>
<dbReference type="Proteomes" id="UP000694388">
    <property type="component" value="Unplaced"/>
</dbReference>
<feature type="compositionally biased region" description="Polar residues" evidence="6">
    <location>
        <begin position="575"/>
        <end position="600"/>
    </location>
</feature>
<feature type="compositionally biased region" description="Acidic residues" evidence="6">
    <location>
        <begin position="202"/>
        <end position="223"/>
    </location>
</feature>
<dbReference type="AlphaFoldDB" id="A0A8C4Q3M9"/>
<evidence type="ECO:0000256" key="6">
    <source>
        <dbReference type="SAM" id="MobiDB-lite"/>
    </source>
</evidence>
<dbReference type="Gene3D" id="1.10.10.60">
    <property type="entry name" value="Homeodomain-like"/>
    <property type="match status" value="1"/>
</dbReference>
<protein>
    <submittedName>
        <fullName evidence="7">Uncharacterized protein</fullName>
    </submittedName>
</protein>
<reference evidence="7" key="1">
    <citation type="submission" date="2025-08" db="UniProtKB">
        <authorList>
            <consortium name="Ensembl"/>
        </authorList>
    </citation>
    <scope>IDENTIFICATION</scope>
</reference>
<feature type="compositionally biased region" description="Acidic residues" evidence="6">
    <location>
        <begin position="771"/>
        <end position="824"/>
    </location>
</feature>
<dbReference type="InterPro" id="IPR036600">
    <property type="entry name" value="PAH_sf"/>
</dbReference>
<feature type="compositionally biased region" description="Acidic residues" evidence="6">
    <location>
        <begin position="256"/>
        <end position="276"/>
    </location>
</feature>
<evidence type="ECO:0000256" key="5">
    <source>
        <dbReference type="PROSITE-ProRule" id="PRU00810"/>
    </source>
</evidence>
<dbReference type="GO" id="GO:0006355">
    <property type="term" value="P:regulation of DNA-templated transcription"/>
    <property type="evidence" value="ECO:0007669"/>
    <property type="project" value="InterPro"/>
</dbReference>
<keyword evidence="4 5" id="KW-0539">Nucleus</keyword>
<proteinExistence type="predicted"/>
<evidence type="ECO:0000313" key="8">
    <source>
        <dbReference type="Proteomes" id="UP000694388"/>
    </source>
</evidence>
<feature type="region of interest" description="Disordered" evidence="6">
    <location>
        <begin position="561"/>
        <end position="620"/>
    </location>
</feature>
<dbReference type="GeneTree" id="ENSGT00940000164105"/>